<dbReference type="GO" id="GO:0032259">
    <property type="term" value="P:methylation"/>
    <property type="evidence" value="ECO:0007669"/>
    <property type="project" value="UniProtKB-KW"/>
</dbReference>
<dbReference type="AlphaFoldDB" id="A0A931NEQ7"/>
<dbReference type="RefSeq" id="WP_198101575.1">
    <property type="nucleotide sequence ID" value="NZ_JAEDAL010000008.1"/>
</dbReference>
<dbReference type="InterPro" id="IPR003615">
    <property type="entry name" value="HNH_nuc"/>
</dbReference>
<evidence type="ECO:0000259" key="1">
    <source>
        <dbReference type="Pfam" id="PF13395"/>
    </source>
</evidence>
<reference evidence="2" key="1">
    <citation type="submission" date="2020-12" db="EMBL/GenBank/DDBJ databases">
        <title>The genome sequence of Inhella sp. 4Y17.</title>
        <authorList>
            <person name="Liu Y."/>
        </authorList>
    </citation>
    <scope>NUCLEOTIDE SEQUENCE</scope>
    <source>
        <strain evidence="2">4Y10</strain>
    </source>
</reference>
<sequence>MDAETAEFYERNAAELAARYESAASPVERYYPLAFPSGARILDVGAGSGRDLAALLQAGYDGYGVEPSSRLRDAALAAHPELTTRLTGGALPALGTPFGGCFGGIVCCAVLMHVPESELFDAALALRRVLDPHGRLLMSIPASRTDVGQNHRDNNGRLFHPYLPEELQLLFERLGFQLIGRWDTEDVLRRGGTSWVTLLFELRSGGQTRAIDQIEGILNRDRKVATYKFALFRALAEISTQEPRVTRWLPGGRVAVPIDCIARRWLRYYWPIIANDRFVPQSLAEGAGNLQQPVAFRAPLQALIQQFADQGTHGGLTAWHLDSTSGRLPAAIVALEMQALRSIARAIRSGPVTYAGGSLESGRVFEYDAKTKAVLMSAVLWRELSLLGHWIVDAVIVRWAALTERFAQRQGLHSGDVLPLLLAKPEPERATAQARAVFLAAGPAHCVWSGRQLCERSLAVDHLIPFALWGNNDLWNLVPAHAAINCQKSDKLPAGALLVERRDHIVDSWSLLRDAMPEAFDGHAMHLLGSKPGREGHWRSELFARLREAVEVTALQRGVERWTPKVEVAQAVSIAHR</sequence>
<keyword evidence="3" id="KW-1185">Reference proteome</keyword>
<dbReference type="InterPro" id="IPR029063">
    <property type="entry name" value="SAM-dependent_MTases_sf"/>
</dbReference>
<evidence type="ECO:0000313" key="2">
    <source>
        <dbReference type="EMBL" id="MBH9553954.1"/>
    </source>
</evidence>
<dbReference type="Proteomes" id="UP000620139">
    <property type="component" value="Unassembled WGS sequence"/>
</dbReference>
<proteinExistence type="predicted"/>
<dbReference type="Pfam" id="PF13395">
    <property type="entry name" value="HNH_4"/>
    <property type="match status" value="1"/>
</dbReference>
<organism evidence="2 3">
    <name type="scientific">Inhella gelatinilytica</name>
    <dbReference type="NCBI Taxonomy" id="2795030"/>
    <lineage>
        <taxon>Bacteria</taxon>
        <taxon>Pseudomonadati</taxon>
        <taxon>Pseudomonadota</taxon>
        <taxon>Betaproteobacteria</taxon>
        <taxon>Burkholderiales</taxon>
        <taxon>Sphaerotilaceae</taxon>
        <taxon>Inhella</taxon>
    </lineage>
</organism>
<dbReference type="EMBL" id="JAEDAL010000008">
    <property type="protein sequence ID" value="MBH9553954.1"/>
    <property type="molecule type" value="Genomic_DNA"/>
</dbReference>
<dbReference type="CDD" id="cd02440">
    <property type="entry name" value="AdoMet_MTases"/>
    <property type="match status" value="1"/>
</dbReference>
<dbReference type="GO" id="GO:0008168">
    <property type="term" value="F:methyltransferase activity"/>
    <property type="evidence" value="ECO:0007669"/>
    <property type="project" value="UniProtKB-KW"/>
</dbReference>
<evidence type="ECO:0000313" key="3">
    <source>
        <dbReference type="Proteomes" id="UP000620139"/>
    </source>
</evidence>
<dbReference type="SUPFAM" id="SSF53335">
    <property type="entry name" value="S-adenosyl-L-methionine-dependent methyltransferases"/>
    <property type="match status" value="1"/>
</dbReference>
<dbReference type="Pfam" id="PF13489">
    <property type="entry name" value="Methyltransf_23"/>
    <property type="match status" value="1"/>
</dbReference>
<gene>
    <name evidence="2" type="ORF">I7X43_13990</name>
</gene>
<dbReference type="Gene3D" id="3.40.50.150">
    <property type="entry name" value="Vaccinia Virus protein VP39"/>
    <property type="match status" value="1"/>
</dbReference>
<feature type="domain" description="HNH nuclease" evidence="1">
    <location>
        <begin position="451"/>
        <end position="493"/>
    </location>
</feature>
<keyword evidence="2" id="KW-0808">Transferase</keyword>
<comment type="caution">
    <text evidence="2">The sequence shown here is derived from an EMBL/GenBank/DDBJ whole genome shotgun (WGS) entry which is preliminary data.</text>
</comment>
<name>A0A931NEQ7_9BURK</name>
<protein>
    <submittedName>
        <fullName evidence="2">Methyltransferase domain-containing protein</fullName>
    </submittedName>
</protein>
<keyword evidence="2" id="KW-0489">Methyltransferase</keyword>
<dbReference type="Gene3D" id="1.10.30.50">
    <property type="match status" value="1"/>
</dbReference>
<dbReference type="CDD" id="cd00085">
    <property type="entry name" value="HNHc"/>
    <property type="match status" value="1"/>
</dbReference>
<accession>A0A931NEQ7</accession>